<dbReference type="CDD" id="cd06257">
    <property type="entry name" value="DnaJ"/>
    <property type="match status" value="1"/>
</dbReference>
<keyword evidence="1" id="KW-0812">Transmembrane</keyword>
<keyword evidence="1" id="KW-0472">Membrane</keyword>
<dbReference type="PANTHER" id="PTHR43908">
    <property type="entry name" value="AT29763P-RELATED"/>
    <property type="match status" value="1"/>
</dbReference>
<dbReference type="EMBL" id="JAKKPZ010000001">
    <property type="protein sequence ID" value="KAI1728861.1"/>
    <property type="molecule type" value="Genomic_DNA"/>
</dbReference>
<dbReference type="PRINTS" id="PR00625">
    <property type="entry name" value="JDOMAIN"/>
</dbReference>
<evidence type="ECO:0000313" key="4">
    <source>
        <dbReference type="Proteomes" id="UP001201812"/>
    </source>
</evidence>
<organism evidence="3 4">
    <name type="scientific">Ditylenchus destructor</name>
    <dbReference type="NCBI Taxonomy" id="166010"/>
    <lineage>
        <taxon>Eukaryota</taxon>
        <taxon>Metazoa</taxon>
        <taxon>Ecdysozoa</taxon>
        <taxon>Nematoda</taxon>
        <taxon>Chromadorea</taxon>
        <taxon>Rhabditida</taxon>
        <taxon>Tylenchina</taxon>
        <taxon>Tylenchomorpha</taxon>
        <taxon>Sphaerularioidea</taxon>
        <taxon>Anguinidae</taxon>
        <taxon>Anguininae</taxon>
        <taxon>Ditylenchus</taxon>
    </lineage>
</organism>
<gene>
    <name evidence="3" type="ORF">DdX_01065</name>
</gene>
<proteinExistence type="predicted"/>
<dbReference type="AlphaFoldDB" id="A0AAD4NG55"/>
<dbReference type="InterPro" id="IPR018253">
    <property type="entry name" value="DnaJ_domain_CS"/>
</dbReference>
<comment type="caution">
    <text evidence="3">The sequence shown here is derived from an EMBL/GenBank/DDBJ whole genome shotgun (WGS) entry which is preliminary data.</text>
</comment>
<evidence type="ECO:0000259" key="2">
    <source>
        <dbReference type="PROSITE" id="PS50076"/>
    </source>
</evidence>
<dbReference type="InterPro" id="IPR051100">
    <property type="entry name" value="DnaJ_subfamily_B/C"/>
</dbReference>
<dbReference type="InterPro" id="IPR036869">
    <property type="entry name" value="J_dom_sf"/>
</dbReference>
<dbReference type="Gene3D" id="1.10.287.110">
    <property type="entry name" value="DnaJ domain"/>
    <property type="match status" value="1"/>
</dbReference>
<evidence type="ECO:0000256" key="1">
    <source>
        <dbReference type="SAM" id="Phobius"/>
    </source>
</evidence>
<protein>
    <submittedName>
        <fullName evidence="3">DnaJ domain-containing protein</fullName>
    </submittedName>
</protein>
<accession>A0AAD4NG55</accession>
<feature type="transmembrane region" description="Helical" evidence="1">
    <location>
        <begin position="152"/>
        <end position="170"/>
    </location>
</feature>
<evidence type="ECO:0000313" key="3">
    <source>
        <dbReference type="EMBL" id="KAI1728861.1"/>
    </source>
</evidence>
<reference evidence="3" key="1">
    <citation type="submission" date="2022-01" db="EMBL/GenBank/DDBJ databases">
        <title>Genome Sequence Resource for Two Populations of Ditylenchus destructor, the Migratory Endoparasitic Phytonematode.</title>
        <authorList>
            <person name="Zhang H."/>
            <person name="Lin R."/>
            <person name="Xie B."/>
        </authorList>
    </citation>
    <scope>NUCLEOTIDE SEQUENCE</scope>
    <source>
        <strain evidence="3">BazhouSP</strain>
    </source>
</reference>
<sequence length="199" mass="23432">MGISKELSGQKVSAEYSRQQLDLVKRINRCKDNFYEVLQIDQTAKEDTIKKSYYTLALKLHPDKCKAPGATDAFKVLGNAYSTLSDPGKREQYDLDLRYKRSPPRSLYRNNVFQRRTFDGRYYEHDFYSYHDSQPQYSSTQEWQQHDNEDNWKIYLVLLAFATGVIAHIFSKGRKSAIRKLLDILDFLLDLFDVLKMFD</sequence>
<dbReference type="InterPro" id="IPR001623">
    <property type="entry name" value="DnaJ_domain"/>
</dbReference>
<feature type="domain" description="J" evidence="2">
    <location>
        <begin position="33"/>
        <end position="97"/>
    </location>
</feature>
<dbReference type="Pfam" id="PF00226">
    <property type="entry name" value="DnaJ"/>
    <property type="match status" value="1"/>
</dbReference>
<keyword evidence="4" id="KW-1185">Reference proteome</keyword>
<keyword evidence="1" id="KW-1133">Transmembrane helix</keyword>
<dbReference type="SMART" id="SM00271">
    <property type="entry name" value="DnaJ"/>
    <property type="match status" value="1"/>
</dbReference>
<name>A0AAD4NG55_9BILA</name>
<dbReference type="PROSITE" id="PS00636">
    <property type="entry name" value="DNAJ_1"/>
    <property type="match status" value="1"/>
</dbReference>
<dbReference type="GO" id="GO:0030544">
    <property type="term" value="F:Hsp70 protein binding"/>
    <property type="evidence" value="ECO:0007669"/>
    <property type="project" value="TreeGrafter"/>
</dbReference>
<dbReference type="GO" id="GO:0005789">
    <property type="term" value="C:endoplasmic reticulum membrane"/>
    <property type="evidence" value="ECO:0007669"/>
    <property type="project" value="TreeGrafter"/>
</dbReference>
<dbReference type="PANTHER" id="PTHR43908:SF3">
    <property type="entry name" value="AT29763P-RELATED"/>
    <property type="match status" value="1"/>
</dbReference>
<dbReference type="Proteomes" id="UP001201812">
    <property type="component" value="Unassembled WGS sequence"/>
</dbReference>
<dbReference type="PROSITE" id="PS50076">
    <property type="entry name" value="DNAJ_2"/>
    <property type="match status" value="1"/>
</dbReference>
<dbReference type="GO" id="GO:0071218">
    <property type="term" value="P:cellular response to misfolded protein"/>
    <property type="evidence" value="ECO:0007669"/>
    <property type="project" value="TreeGrafter"/>
</dbReference>
<dbReference type="SUPFAM" id="SSF46565">
    <property type="entry name" value="Chaperone J-domain"/>
    <property type="match status" value="1"/>
</dbReference>